<name>A0ABD1YLX5_9MARC</name>
<dbReference type="PANTHER" id="PTHR48163">
    <property type="entry name" value="BNAC02G25670D PROTEIN"/>
    <property type="match status" value="1"/>
</dbReference>
<feature type="coiled-coil region" evidence="1">
    <location>
        <begin position="172"/>
        <end position="315"/>
    </location>
</feature>
<protein>
    <submittedName>
        <fullName evidence="2">Uncharacterized protein</fullName>
    </submittedName>
</protein>
<dbReference type="AlphaFoldDB" id="A0ABD1YLX5"/>
<organism evidence="2 3">
    <name type="scientific">Riccia fluitans</name>
    <dbReference type="NCBI Taxonomy" id="41844"/>
    <lineage>
        <taxon>Eukaryota</taxon>
        <taxon>Viridiplantae</taxon>
        <taxon>Streptophyta</taxon>
        <taxon>Embryophyta</taxon>
        <taxon>Marchantiophyta</taxon>
        <taxon>Marchantiopsida</taxon>
        <taxon>Marchantiidae</taxon>
        <taxon>Marchantiales</taxon>
        <taxon>Ricciaceae</taxon>
        <taxon>Riccia</taxon>
    </lineage>
</organism>
<keyword evidence="1" id="KW-0175">Coiled coil</keyword>
<dbReference type="EMBL" id="JBHFFA010000004">
    <property type="protein sequence ID" value="KAL2630472.1"/>
    <property type="molecule type" value="Genomic_DNA"/>
</dbReference>
<accession>A0ABD1YLX5</accession>
<dbReference type="Proteomes" id="UP001605036">
    <property type="component" value="Unassembled WGS sequence"/>
</dbReference>
<proteinExistence type="predicted"/>
<evidence type="ECO:0000313" key="2">
    <source>
        <dbReference type="EMBL" id="KAL2630472.1"/>
    </source>
</evidence>
<evidence type="ECO:0000313" key="3">
    <source>
        <dbReference type="Proteomes" id="UP001605036"/>
    </source>
</evidence>
<feature type="coiled-coil region" evidence="1">
    <location>
        <begin position="24"/>
        <end position="58"/>
    </location>
</feature>
<keyword evidence="3" id="KW-1185">Reference proteome</keyword>
<reference evidence="2 3" key="1">
    <citation type="submission" date="2024-09" db="EMBL/GenBank/DDBJ databases">
        <title>Chromosome-scale assembly of Riccia fluitans.</title>
        <authorList>
            <person name="Paukszto L."/>
            <person name="Sawicki J."/>
            <person name="Karawczyk K."/>
            <person name="Piernik-Szablinska J."/>
            <person name="Szczecinska M."/>
            <person name="Mazdziarz M."/>
        </authorList>
    </citation>
    <scope>NUCLEOTIDE SEQUENCE [LARGE SCALE GENOMIC DNA]</scope>
    <source>
        <strain evidence="2">Rf_01</strain>
        <tissue evidence="2">Aerial parts of the thallus</tissue>
    </source>
</reference>
<evidence type="ECO:0000256" key="1">
    <source>
        <dbReference type="SAM" id="Coils"/>
    </source>
</evidence>
<gene>
    <name evidence="2" type="ORF">R1flu_015158</name>
</gene>
<comment type="caution">
    <text evidence="2">The sequence shown here is derived from an EMBL/GenBank/DDBJ whole genome shotgun (WGS) entry which is preliminary data.</text>
</comment>
<sequence>MDVASLRKALDQMTMERDAAIVAREDVLGQLRLAKRRLKEAEEEQYKAEEDAAVLRAEIQNLHQSDTGHDASFSYIPEHQEIAAVKSELEEMWMRLQQEQLKLATERQRTASLATRVKELEAAQQTSEAALAAARNQQLEEQDDVASASITLPLEGAASLEDTGNSTDVCSASAIRAENDRLKAEKTKHEEQLHELALMVERLEKGRQKLLGEIDAQSLEIEKLFVENSNLELSIKEIREMAAQWESQVQQCSEQNAQLRSELNRLRMEQAELAESRSGPYDNDLDSLRRENAKLKRQLAEVQALSEEQTALAAQLTASLNRAVLSTNSLGRLYKPILSNIEHQLLQLKQDVPLTETSLF</sequence>
<dbReference type="PANTHER" id="PTHR48163:SF2">
    <property type="entry name" value="EXPRESSED PROTEIN"/>
    <property type="match status" value="1"/>
</dbReference>